<feature type="chain" id="PRO_5035469545" evidence="6">
    <location>
        <begin position="24"/>
        <end position="321"/>
    </location>
</feature>
<dbReference type="GO" id="GO:0016020">
    <property type="term" value="C:membrane"/>
    <property type="evidence" value="ECO:0007669"/>
    <property type="project" value="UniProtKB-SubCell"/>
</dbReference>
<protein>
    <submittedName>
        <fullName evidence="7">RTA1-like protein</fullName>
    </submittedName>
</protein>
<name>A0A8K0XLL8_9AGAR</name>
<evidence type="ECO:0000256" key="2">
    <source>
        <dbReference type="ARBA" id="ARBA00022692"/>
    </source>
</evidence>
<keyword evidence="3 5" id="KW-1133">Transmembrane helix</keyword>
<keyword evidence="2 5" id="KW-0812">Transmembrane</keyword>
<evidence type="ECO:0000256" key="5">
    <source>
        <dbReference type="SAM" id="Phobius"/>
    </source>
</evidence>
<reference evidence="7" key="1">
    <citation type="journal article" date="2021" name="New Phytol.">
        <title>Evolutionary innovations through gain and loss of genes in the ectomycorrhizal Boletales.</title>
        <authorList>
            <person name="Wu G."/>
            <person name="Miyauchi S."/>
            <person name="Morin E."/>
            <person name="Kuo A."/>
            <person name="Drula E."/>
            <person name="Varga T."/>
            <person name="Kohler A."/>
            <person name="Feng B."/>
            <person name="Cao Y."/>
            <person name="Lipzen A."/>
            <person name="Daum C."/>
            <person name="Hundley H."/>
            <person name="Pangilinan J."/>
            <person name="Johnson J."/>
            <person name="Barry K."/>
            <person name="LaButti K."/>
            <person name="Ng V."/>
            <person name="Ahrendt S."/>
            <person name="Min B."/>
            <person name="Choi I.G."/>
            <person name="Park H."/>
            <person name="Plett J.M."/>
            <person name="Magnuson J."/>
            <person name="Spatafora J.W."/>
            <person name="Nagy L.G."/>
            <person name="Henrissat B."/>
            <person name="Grigoriev I.V."/>
            <person name="Yang Z.L."/>
            <person name="Xu J."/>
            <person name="Martin F.M."/>
        </authorList>
    </citation>
    <scope>NUCLEOTIDE SEQUENCE</scope>
    <source>
        <strain evidence="7">KKN 215</strain>
    </source>
</reference>
<keyword evidence="4 5" id="KW-0472">Membrane</keyword>
<feature type="transmembrane region" description="Helical" evidence="5">
    <location>
        <begin position="114"/>
        <end position="134"/>
    </location>
</feature>
<feature type="transmembrane region" description="Helical" evidence="5">
    <location>
        <begin position="82"/>
        <end position="102"/>
    </location>
</feature>
<keyword evidence="6" id="KW-0732">Signal</keyword>
<dbReference type="PANTHER" id="PTHR31465">
    <property type="entry name" value="PROTEIN RTA1-RELATED"/>
    <property type="match status" value="1"/>
</dbReference>
<feature type="signal peptide" evidence="6">
    <location>
        <begin position="1"/>
        <end position="23"/>
    </location>
</feature>
<dbReference type="Proteomes" id="UP000813824">
    <property type="component" value="Unassembled WGS sequence"/>
</dbReference>
<accession>A0A8K0XLL8</accession>
<dbReference type="InterPro" id="IPR007568">
    <property type="entry name" value="RTA1"/>
</dbReference>
<evidence type="ECO:0000256" key="4">
    <source>
        <dbReference type="ARBA" id="ARBA00023136"/>
    </source>
</evidence>
<dbReference type="OrthoDB" id="3358017at2759"/>
<dbReference type="Pfam" id="PF04479">
    <property type="entry name" value="RTA1"/>
    <property type="match status" value="1"/>
</dbReference>
<organism evidence="7 8">
    <name type="scientific">Cristinia sonorae</name>
    <dbReference type="NCBI Taxonomy" id="1940300"/>
    <lineage>
        <taxon>Eukaryota</taxon>
        <taxon>Fungi</taxon>
        <taxon>Dikarya</taxon>
        <taxon>Basidiomycota</taxon>
        <taxon>Agaricomycotina</taxon>
        <taxon>Agaricomycetes</taxon>
        <taxon>Agaricomycetidae</taxon>
        <taxon>Agaricales</taxon>
        <taxon>Pleurotineae</taxon>
        <taxon>Stephanosporaceae</taxon>
        <taxon>Cristinia</taxon>
    </lineage>
</organism>
<evidence type="ECO:0000256" key="6">
    <source>
        <dbReference type="SAM" id="SignalP"/>
    </source>
</evidence>
<dbReference type="EMBL" id="JAEVFJ010000037">
    <property type="protein sequence ID" value="KAH8091067.1"/>
    <property type="molecule type" value="Genomic_DNA"/>
</dbReference>
<feature type="transmembrane region" description="Helical" evidence="5">
    <location>
        <begin position="276"/>
        <end position="296"/>
    </location>
</feature>
<comment type="subcellular location">
    <subcellularLocation>
        <location evidence="1">Membrane</location>
        <topology evidence="1">Multi-pass membrane protein</topology>
    </subcellularLocation>
</comment>
<dbReference type="PANTHER" id="PTHR31465:SF1">
    <property type="entry name" value="PROTEIN RTA1-RELATED"/>
    <property type="match status" value="1"/>
</dbReference>
<evidence type="ECO:0000313" key="8">
    <source>
        <dbReference type="Proteomes" id="UP000813824"/>
    </source>
</evidence>
<keyword evidence="8" id="KW-1185">Reference proteome</keyword>
<evidence type="ECO:0000313" key="7">
    <source>
        <dbReference type="EMBL" id="KAH8091067.1"/>
    </source>
</evidence>
<evidence type="ECO:0000256" key="1">
    <source>
        <dbReference type="ARBA" id="ARBA00004141"/>
    </source>
</evidence>
<dbReference type="AlphaFoldDB" id="A0A8K0XLL8"/>
<feature type="transmembrane region" description="Helical" evidence="5">
    <location>
        <begin position="191"/>
        <end position="215"/>
    </location>
</feature>
<comment type="caution">
    <text evidence="7">The sequence shown here is derived from an EMBL/GenBank/DDBJ whole genome shotgun (WGS) entry which is preliminary data.</text>
</comment>
<feature type="transmembrane region" description="Helical" evidence="5">
    <location>
        <begin position="47"/>
        <end position="70"/>
    </location>
</feature>
<evidence type="ECO:0000256" key="3">
    <source>
        <dbReference type="ARBA" id="ARBA00022989"/>
    </source>
</evidence>
<sequence length="321" mass="36147">MSRISSLFTWSFLFFSSLSFVLAIDRSHFPPHPADPYADPKNDPYNPLRYIASNVLTAISFSLVLIVAISQSVLTWRFGGKYMLAMTIACYTFAVGLGLRFGLHAQPESKGIYIAEYLFVVLSPCGFIAANYVLLGRLSGWMKGDAHLWINPRRITLVFVLSDVVTFLIQAAGGGVSINNDPRIALKGSRIFLAGLVLQLLSFIIFSILYVRFLWRVRKYEPAIWTRDSGISWFKDWRSLAGALIISCIGILIRSVYRTVELSQGYHGTLATSETFFYALDTLPLFVAITIFLPFWPGRYIPDHIPVKDVEESSKEEVEMT</sequence>
<proteinExistence type="predicted"/>
<feature type="transmembrane region" description="Helical" evidence="5">
    <location>
        <begin position="236"/>
        <end position="256"/>
    </location>
</feature>
<feature type="transmembrane region" description="Helical" evidence="5">
    <location>
        <begin position="155"/>
        <end position="179"/>
    </location>
</feature>
<gene>
    <name evidence="7" type="ORF">BXZ70DRAFT_954178</name>
</gene>